<evidence type="ECO:0000313" key="3">
    <source>
        <dbReference type="Proteomes" id="UP000823561"/>
    </source>
</evidence>
<dbReference type="AlphaFoldDB" id="A0AAV6GUB5"/>
<feature type="region of interest" description="Disordered" evidence="1">
    <location>
        <begin position="95"/>
        <end position="116"/>
    </location>
</feature>
<evidence type="ECO:0000313" key="2">
    <source>
        <dbReference type="EMBL" id="KAG5277487.1"/>
    </source>
</evidence>
<protein>
    <submittedName>
        <fullName evidence="2">Uncharacterized protein</fullName>
    </submittedName>
</protein>
<organism evidence="2 3">
    <name type="scientific">Alosa alosa</name>
    <name type="common">allis shad</name>
    <dbReference type="NCBI Taxonomy" id="278164"/>
    <lineage>
        <taxon>Eukaryota</taxon>
        <taxon>Metazoa</taxon>
        <taxon>Chordata</taxon>
        <taxon>Craniata</taxon>
        <taxon>Vertebrata</taxon>
        <taxon>Euteleostomi</taxon>
        <taxon>Actinopterygii</taxon>
        <taxon>Neopterygii</taxon>
        <taxon>Teleostei</taxon>
        <taxon>Clupei</taxon>
        <taxon>Clupeiformes</taxon>
        <taxon>Clupeoidei</taxon>
        <taxon>Clupeidae</taxon>
        <taxon>Alosa</taxon>
    </lineage>
</organism>
<dbReference type="EMBL" id="JADWDJ010000008">
    <property type="protein sequence ID" value="KAG5277487.1"/>
    <property type="molecule type" value="Genomic_DNA"/>
</dbReference>
<accession>A0AAV6GUB5</accession>
<comment type="caution">
    <text evidence="2">The sequence shown here is derived from an EMBL/GenBank/DDBJ whole genome shotgun (WGS) entry which is preliminary data.</text>
</comment>
<proteinExistence type="predicted"/>
<gene>
    <name evidence="2" type="ORF">AALO_G00118200</name>
</gene>
<keyword evidence="3" id="KW-1185">Reference proteome</keyword>
<dbReference type="Proteomes" id="UP000823561">
    <property type="component" value="Chromosome 8"/>
</dbReference>
<sequence length="211" mass="23553">MASTRIQLFDVNQQILSMWHNQRSKAMMWDTITIAVPGPSAPQTAAERLPAPRTLLQQPQQPDHPLQHRLPADTSGLAPELYDVIAALQSATSSSSAMDTISSTSGTPAPSTSTAAATVPPIAGAIPRSTAWRHKIQAEQERRAREEWLLLKPFKKVSRFQCRRCGQPKTREYGHSRYKRETFCARADGATVEQWLQELKRREHEGPLPPP</sequence>
<reference evidence="2" key="1">
    <citation type="submission" date="2020-10" db="EMBL/GenBank/DDBJ databases">
        <title>Chromosome-scale genome assembly of the Allis shad, Alosa alosa.</title>
        <authorList>
            <person name="Margot Z."/>
            <person name="Christophe K."/>
            <person name="Cabau C."/>
            <person name="Louis A."/>
            <person name="Berthelot C."/>
            <person name="Parey E."/>
            <person name="Roest Crollius H."/>
            <person name="Montfort J."/>
            <person name="Robinson-Rechavi M."/>
            <person name="Bucao C."/>
            <person name="Bouchez O."/>
            <person name="Gislard M."/>
            <person name="Lluch J."/>
            <person name="Milhes M."/>
            <person name="Lampietro C."/>
            <person name="Lopez Roques C."/>
            <person name="Donnadieu C."/>
            <person name="Braasch I."/>
            <person name="Desvignes T."/>
            <person name="Postlethwait J."/>
            <person name="Bobe J."/>
            <person name="Guiguen Y."/>
        </authorList>
    </citation>
    <scope>NUCLEOTIDE SEQUENCE</scope>
    <source>
        <strain evidence="2">M-15738</strain>
        <tissue evidence="2">Blood</tissue>
    </source>
</reference>
<evidence type="ECO:0000256" key="1">
    <source>
        <dbReference type="SAM" id="MobiDB-lite"/>
    </source>
</evidence>
<name>A0AAV6GUB5_9TELE</name>